<dbReference type="PANTHER" id="PTHR15108">
    <property type="entry name" value="N-ACYLGLUCOSAMINE-2-EPIMERASE"/>
    <property type="match status" value="1"/>
</dbReference>
<proteinExistence type="inferred from homology"/>
<name>A0A852ZFA3_9ACTN</name>
<dbReference type="AlphaFoldDB" id="A0A852ZFA3"/>
<sequence length="431" mass="46814">MPSPGDRAYRAAQRADLLRFAQGARHELGFGWLDEAGQLVTERPVELWITCRMTHVMSLGVLADEPPAPGGPDQAALTDLAAHGVRALTTAFADEEHGGWFAAVGPHGPVEEAKQAYAHAFVCLAASSAAAAGISGAEALLREAVDVHERHFWDDEVGLAVEEWDRAWTVLGDYRGINANMHTVEAYLAVGDVLGDAVWHHRAGRIAAAVVGWARANDWRIPEHFDSTWTPMLEHNRDQPADPFRPFGATVGHGLEWARLLVAVDASLGQAAPDGLLEAAVALTDRAVADGWAADGVDGFVYTTDWQGRPVVRTRMHWVLAEAVNTAETLRRVTGDSTYADHADRWWTYVDRYLVDREHGSWRHELGPDNLPSAEVWTGKPDVYHAYQAALLPELPIVPSFAAALAGGSRPAQTTTAAPGTQYRTEKGFPA</sequence>
<evidence type="ECO:0000256" key="2">
    <source>
        <dbReference type="ARBA" id="ARBA00023235"/>
    </source>
</evidence>
<dbReference type="GO" id="GO:0005975">
    <property type="term" value="P:carbohydrate metabolic process"/>
    <property type="evidence" value="ECO:0007669"/>
    <property type="project" value="InterPro"/>
</dbReference>
<reference evidence="4 5" key="1">
    <citation type="submission" date="2020-07" db="EMBL/GenBank/DDBJ databases">
        <title>Genomic Encyclopedia of Type Strains, Phase III (KMG-III): the genomes of soil and plant-associated and newly described type strains.</title>
        <authorList>
            <person name="Whitman W."/>
        </authorList>
    </citation>
    <scope>NUCLEOTIDE SEQUENCE [LARGE SCALE GENOMIC DNA]</scope>
    <source>
        <strain evidence="4 5">CECT 8576</strain>
    </source>
</reference>
<comment type="similarity">
    <text evidence="1">Belongs to the N-acylglucosamine 2-epimerase family.</text>
</comment>
<evidence type="ECO:0000313" key="5">
    <source>
        <dbReference type="Proteomes" id="UP000548304"/>
    </source>
</evidence>
<organism evidence="4 5">
    <name type="scientific">Actinopolyspora biskrensis</name>
    <dbReference type="NCBI Taxonomy" id="1470178"/>
    <lineage>
        <taxon>Bacteria</taxon>
        <taxon>Bacillati</taxon>
        <taxon>Actinomycetota</taxon>
        <taxon>Actinomycetes</taxon>
        <taxon>Actinopolysporales</taxon>
        <taxon>Actinopolysporaceae</taxon>
        <taxon>Actinopolyspora</taxon>
    </lineage>
</organism>
<feature type="compositionally biased region" description="Low complexity" evidence="3">
    <location>
        <begin position="411"/>
        <end position="422"/>
    </location>
</feature>
<dbReference type="InterPro" id="IPR010819">
    <property type="entry name" value="AGE/CE"/>
</dbReference>
<feature type="region of interest" description="Disordered" evidence="3">
    <location>
        <begin position="409"/>
        <end position="431"/>
    </location>
</feature>
<dbReference type="InterPro" id="IPR012341">
    <property type="entry name" value="6hp_glycosidase-like_sf"/>
</dbReference>
<keyword evidence="2" id="KW-0413">Isomerase</keyword>
<dbReference type="Proteomes" id="UP000548304">
    <property type="component" value="Unassembled WGS sequence"/>
</dbReference>
<dbReference type="EMBL" id="JACBYW010000008">
    <property type="protein sequence ID" value="NYH80653.1"/>
    <property type="molecule type" value="Genomic_DNA"/>
</dbReference>
<dbReference type="RefSeq" id="WP_179536984.1">
    <property type="nucleotide sequence ID" value="NZ_JACBYW010000008.1"/>
</dbReference>
<evidence type="ECO:0000256" key="1">
    <source>
        <dbReference type="ARBA" id="ARBA00008558"/>
    </source>
</evidence>
<evidence type="ECO:0000256" key="3">
    <source>
        <dbReference type="SAM" id="MobiDB-lite"/>
    </source>
</evidence>
<accession>A0A852ZFA3</accession>
<dbReference type="InterPro" id="IPR008928">
    <property type="entry name" value="6-hairpin_glycosidase_sf"/>
</dbReference>
<dbReference type="SUPFAM" id="SSF48208">
    <property type="entry name" value="Six-hairpin glycosidases"/>
    <property type="match status" value="1"/>
</dbReference>
<keyword evidence="5" id="KW-1185">Reference proteome</keyword>
<comment type="caution">
    <text evidence="4">The sequence shown here is derived from an EMBL/GenBank/DDBJ whole genome shotgun (WGS) entry which is preliminary data.</text>
</comment>
<protein>
    <submittedName>
        <fullName evidence="4">Mannose/cellobiose epimerase-like protein (N-acyl-D-glucosamine 2-epimerase family)</fullName>
    </submittedName>
</protein>
<evidence type="ECO:0000313" key="4">
    <source>
        <dbReference type="EMBL" id="NYH80653.1"/>
    </source>
</evidence>
<dbReference type="Pfam" id="PF07221">
    <property type="entry name" value="GlcNAc_2-epim"/>
    <property type="match status" value="1"/>
</dbReference>
<gene>
    <name evidence="4" type="ORF">FHR84_004019</name>
</gene>
<dbReference type="GO" id="GO:0016853">
    <property type="term" value="F:isomerase activity"/>
    <property type="evidence" value="ECO:0007669"/>
    <property type="project" value="UniProtKB-KW"/>
</dbReference>
<dbReference type="Gene3D" id="1.50.10.10">
    <property type="match status" value="1"/>
</dbReference>